<dbReference type="Proteomes" id="UP001168380">
    <property type="component" value="Unassembled WGS sequence"/>
</dbReference>
<dbReference type="EMBL" id="JAULRT010000052">
    <property type="protein sequence ID" value="MDO3382642.1"/>
    <property type="molecule type" value="Genomic_DNA"/>
</dbReference>
<evidence type="ECO:0000313" key="2">
    <source>
        <dbReference type="EMBL" id="MDO3382642.1"/>
    </source>
</evidence>
<dbReference type="InterPro" id="IPR015947">
    <property type="entry name" value="PUA-like_sf"/>
</dbReference>
<dbReference type="Gene3D" id="3.10.590.10">
    <property type="entry name" value="ph1033 like domains"/>
    <property type="match status" value="1"/>
</dbReference>
<dbReference type="Pfam" id="PF01878">
    <property type="entry name" value="EVE"/>
    <property type="match status" value="1"/>
</dbReference>
<gene>
    <name evidence="2" type="ORF">QWI16_10705</name>
</gene>
<dbReference type="InterPro" id="IPR002740">
    <property type="entry name" value="EVE_domain"/>
</dbReference>
<dbReference type="SUPFAM" id="SSF88697">
    <property type="entry name" value="PUA domain-like"/>
    <property type="match status" value="1"/>
</dbReference>
<dbReference type="CDD" id="cd21133">
    <property type="entry name" value="EVE"/>
    <property type="match status" value="1"/>
</dbReference>
<organism evidence="2 3">
    <name type="scientific">Gilvimarinus algae</name>
    <dbReference type="NCBI Taxonomy" id="3058037"/>
    <lineage>
        <taxon>Bacteria</taxon>
        <taxon>Pseudomonadati</taxon>
        <taxon>Pseudomonadota</taxon>
        <taxon>Gammaproteobacteria</taxon>
        <taxon>Cellvibrionales</taxon>
        <taxon>Cellvibrionaceae</taxon>
        <taxon>Gilvimarinus</taxon>
    </lineage>
</organism>
<evidence type="ECO:0000259" key="1">
    <source>
        <dbReference type="Pfam" id="PF01878"/>
    </source>
</evidence>
<proteinExistence type="predicted"/>
<dbReference type="RefSeq" id="WP_302713002.1">
    <property type="nucleotide sequence ID" value="NZ_JAULRT010000052.1"/>
</dbReference>
<keyword evidence="3" id="KW-1185">Reference proteome</keyword>
<reference evidence="2" key="1">
    <citation type="submission" date="2023-07" db="EMBL/GenBank/DDBJ databases">
        <title>Gilvimarinus algae sp. nov., isolated from the surface of Kelp.</title>
        <authorList>
            <person name="Sun Y.Y."/>
            <person name="Gong Y."/>
            <person name="Du Z.J."/>
        </authorList>
    </citation>
    <scope>NUCLEOTIDE SEQUENCE</scope>
    <source>
        <strain evidence="2">SDUM040014</strain>
    </source>
</reference>
<protein>
    <submittedName>
        <fullName evidence="2">EVE domain-containing protein</fullName>
    </submittedName>
</protein>
<dbReference type="PANTHER" id="PTHR14087:SF7">
    <property type="entry name" value="THYMOCYTE NUCLEAR PROTEIN 1"/>
    <property type="match status" value="1"/>
</dbReference>
<evidence type="ECO:0000313" key="3">
    <source>
        <dbReference type="Proteomes" id="UP001168380"/>
    </source>
</evidence>
<feature type="domain" description="EVE" evidence="1">
    <location>
        <begin position="2"/>
        <end position="150"/>
    </location>
</feature>
<accession>A0ABT8TEW8</accession>
<dbReference type="InterPro" id="IPR047197">
    <property type="entry name" value="THYN1-like_EVE"/>
</dbReference>
<dbReference type="InterPro" id="IPR052181">
    <property type="entry name" value="5hmC_binding"/>
</dbReference>
<dbReference type="PANTHER" id="PTHR14087">
    <property type="entry name" value="THYMOCYTE NUCLEAR PROTEIN 1"/>
    <property type="match status" value="1"/>
</dbReference>
<sequence length="156" mass="18173">MNYWLFKSEPDCYSIAHLAAEKQQTARWDGIRNFQARNLLRDQVAKGDEVLFYHSRCKAIGVVGTMRVAKAAYPDPQQFNPDSDYFDPKASPDNPRWFCVDVTLTRTFNHPVLLDTIKQLPEFDTMVLRKQSRLSIQPVEKSHFFRILELADRPPK</sequence>
<name>A0ABT8TEW8_9GAMM</name>
<comment type="caution">
    <text evidence="2">The sequence shown here is derived from an EMBL/GenBank/DDBJ whole genome shotgun (WGS) entry which is preliminary data.</text>
</comment>